<evidence type="ECO:0000256" key="4">
    <source>
        <dbReference type="ARBA" id="ARBA00022833"/>
    </source>
</evidence>
<dbReference type="EMBL" id="CP001669">
    <property type="protein sequence ID" value="AFZ79330.1"/>
    <property type="molecule type" value="Genomic_DNA"/>
</dbReference>
<evidence type="ECO:0000259" key="6">
    <source>
        <dbReference type="Pfam" id="PF02721"/>
    </source>
</evidence>
<accession>L0AUV9</accession>
<feature type="domain" description="Replication factor A C-terminal" evidence="7">
    <location>
        <begin position="303"/>
        <end position="432"/>
    </location>
</feature>
<dbReference type="OrthoDB" id="1751331at2759"/>
<protein>
    <submittedName>
        <fullName evidence="9">Uncharacterized protein</fullName>
    </submittedName>
</protein>
<reference evidence="9 10" key="1">
    <citation type="journal article" date="2012" name="BMC Genomics">
        <title>Comparative genomic analysis and phylogenetic position of Theileria equi.</title>
        <authorList>
            <person name="Kappmeyer L.S."/>
            <person name="Thiagarajan M."/>
            <person name="Herndon D.R."/>
            <person name="Ramsay J.D."/>
            <person name="Caler E."/>
            <person name="Djikeng A."/>
            <person name="Gillespie J.J."/>
            <person name="Lau A.O."/>
            <person name="Roalson E.H."/>
            <person name="Silva J.C."/>
            <person name="Silva M.G."/>
            <person name="Suarez C.E."/>
            <person name="Ueti M.W."/>
            <person name="Nene V.M."/>
            <person name="Mealey R.H."/>
            <person name="Knowles D.P."/>
            <person name="Brayton K.A."/>
        </authorList>
    </citation>
    <scope>NUCLEOTIDE SEQUENCE [LARGE SCALE GENOMIC DNA]</scope>
    <source>
        <strain evidence="9 10">WA</strain>
    </source>
</reference>
<dbReference type="PANTHER" id="PTHR47165:SF4">
    <property type="entry name" value="OS03G0429900 PROTEIN"/>
    <property type="match status" value="1"/>
</dbReference>
<name>L0AUV9_THEEQ</name>
<dbReference type="CDD" id="cd04474">
    <property type="entry name" value="RPA1_DBD_A"/>
    <property type="match status" value="1"/>
</dbReference>
<dbReference type="VEuPathDB" id="PiroplasmaDB:BEWA_021780"/>
<dbReference type="Pfam" id="PF08646">
    <property type="entry name" value="Rep_fac-A_C"/>
    <property type="match status" value="1"/>
</dbReference>
<dbReference type="CDD" id="cd04476">
    <property type="entry name" value="RPA1_DBD_C"/>
    <property type="match status" value="1"/>
</dbReference>
<dbReference type="InterPro" id="IPR013955">
    <property type="entry name" value="Rep_factor-A_C"/>
</dbReference>
<dbReference type="InterPro" id="IPR012340">
    <property type="entry name" value="NA-bd_OB-fold"/>
</dbReference>
<evidence type="ECO:0000259" key="7">
    <source>
        <dbReference type="Pfam" id="PF08646"/>
    </source>
</evidence>
<feature type="domain" description="Replication protein A 70 kDa DNA-binding subunit B/D first OB fold" evidence="6">
    <location>
        <begin position="6"/>
        <end position="106"/>
    </location>
</feature>
<keyword evidence="3" id="KW-0863">Zinc-finger</keyword>
<evidence type="ECO:0000259" key="8">
    <source>
        <dbReference type="Pfam" id="PF16900"/>
    </source>
</evidence>
<dbReference type="InterPro" id="IPR031657">
    <property type="entry name" value="REPA_OB_2"/>
</dbReference>
<dbReference type="eggNOG" id="KOG0851">
    <property type="taxonomic scope" value="Eukaryota"/>
</dbReference>
<dbReference type="SUPFAM" id="SSF50249">
    <property type="entry name" value="Nucleic acid-binding proteins"/>
    <property type="match status" value="3"/>
</dbReference>
<keyword evidence="10" id="KW-1185">Reference proteome</keyword>
<dbReference type="FunFam" id="2.40.50.140:FF:000041">
    <property type="entry name" value="Replication protein A subunit"/>
    <property type="match status" value="1"/>
</dbReference>
<evidence type="ECO:0000256" key="3">
    <source>
        <dbReference type="ARBA" id="ARBA00022771"/>
    </source>
</evidence>
<keyword evidence="4" id="KW-0862">Zinc</keyword>
<dbReference type="PANTHER" id="PTHR47165">
    <property type="entry name" value="OS03G0429900 PROTEIN"/>
    <property type="match status" value="1"/>
</dbReference>
<sequence>MECAYIPIKNITTYTSNWTILARIIDKSPLKSIKSDNSFMSIDIKDKNGDTIRGKFWGVAATKWDDILQKGNVYTFSKGSVNLANKKFNNTPHNYELTFNIDSQIEQADDIGDIDNERNYNFVTLREIKSTARESPFMVDILCFAKSISPISMTSTKFSKEMKRRTLHIVDDSGYELEITLWGQMAELELLDDILDKPLIVSQITIKEWNGGRYGQSSLASDIKIANQQNVRDKDKLSNLETWYHQALSQNEIFKSLKSQSSISNKETYEFSNIEKINSKTKGGYTFNCKLRRIFWKNKDGTTRLWYQSCPMCFKKVIIDEDSNIYRCIACDDAVVTPVLRFLFTCLFIDYSGQIICNIYGENGTKLIGMTEQQLDALDKDKLKNALDFVATHKDFKISGFYKSKTYNGEVKNTFNVTNIELVNHIDEANMLLDKMQITYDSVLKFLEIKSDDGTIESEPKRTKSIE</sequence>
<dbReference type="CDD" id="cd04475">
    <property type="entry name" value="RPA1_DBD_B"/>
    <property type="match status" value="1"/>
</dbReference>
<dbReference type="GO" id="GO:0008270">
    <property type="term" value="F:zinc ion binding"/>
    <property type="evidence" value="ECO:0007669"/>
    <property type="project" value="UniProtKB-KW"/>
</dbReference>
<organism evidence="9 10">
    <name type="scientific">Theileria equi strain WA</name>
    <dbReference type="NCBI Taxonomy" id="1537102"/>
    <lineage>
        <taxon>Eukaryota</taxon>
        <taxon>Sar</taxon>
        <taxon>Alveolata</taxon>
        <taxon>Apicomplexa</taxon>
        <taxon>Aconoidasida</taxon>
        <taxon>Piroplasmida</taxon>
        <taxon>Theileriidae</taxon>
        <taxon>Theileria</taxon>
    </lineage>
</organism>
<dbReference type="Pfam" id="PF02721">
    <property type="entry name" value="DUF223"/>
    <property type="match status" value="1"/>
</dbReference>
<dbReference type="GeneID" id="15806981"/>
<dbReference type="Gene3D" id="2.40.50.140">
    <property type="entry name" value="Nucleic acid-binding proteins"/>
    <property type="match status" value="3"/>
</dbReference>
<evidence type="ECO:0000313" key="10">
    <source>
        <dbReference type="Proteomes" id="UP000031512"/>
    </source>
</evidence>
<evidence type="ECO:0000256" key="1">
    <source>
        <dbReference type="ARBA" id="ARBA00005690"/>
    </source>
</evidence>
<dbReference type="InterPro" id="IPR047192">
    <property type="entry name" value="Euk_RPA1_DBD_C"/>
</dbReference>
<dbReference type="InterPro" id="IPR003871">
    <property type="entry name" value="RFA1B/D_OB_1st"/>
</dbReference>
<proteinExistence type="inferred from homology"/>
<evidence type="ECO:0000256" key="2">
    <source>
        <dbReference type="ARBA" id="ARBA00022723"/>
    </source>
</evidence>
<dbReference type="Proteomes" id="UP000031512">
    <property type="component" value="Chromosome 1"/>
</dbReference>
<keyword evidence="5" id="KW-0238">DNA-binding</keyword>
<evidence type="ECO:0000256" key="5">
    <source>
        <dbReference type="ARBA" id="ARBA00023125"/>
    </source>
</evidence>
<dbReference type="STRING" id="1537102.L0AUV9"/>
<dbReference type="KEGG" id="beq:BEWA_021780"/>
<gene>
    <name evidence="9" type="ORF">BEWA_021780</name>
</gene>
<comment type="similarity">
    <text evidence="1">Belongs to the replication factor A protein 1 family.</text>
</comment>
<dbReference type="GO" id="GO:0003677">
    <property type="term" value="F:DNA binding"/>
    <property type="evidence" value="ECO:0007669"/>
    <property type="project" value="UniProtKB-KW"/>
</dbReference>
<dbReference type="AlphaFoldDB" id="L0AUV9"/>
<keyword evidence="2" id="KW-0479">Metal-binding</keyword>
<dbReference type="Pfam" id="PF16900">
    <property type="entry name" value="REPA_OB_2"/>
    <property type="match status" value="1"/>
</dbReference>
<dbReference type="RefSeq" id="XP_004828996.1">
    <property type="nucleotide sequence ID" value="XM_004828939.1"/>
</dbReference>
<feature type="domain" description="Replication protein A OB" evidence="8">
    <location>
        <begin position="134"/>
        <end position="211"/>
    </location>
</feature>
<evidence type="ECO:0000313" key="9">
    <source>
        <dbReference type="EMBL" id="AFZ79330.1"/>
    </source>
</evidence>